<accession>A0A5C6CI88</accession>
<dbReference type="OrthoDB" id="241925at2"/>
<evidence type="ECO:0000313" key="2">
    <source>
        <dbReference type="EMBL" id="TWU23397.1"/>
    </source>
</evidence>
<evidence type="ECO:0000313" key="3">
    <source>
        <dbReference type="Proteomes" id="UP000316304"/>
    </source>
</evidence>
<dbReference type="AlphaFoldDB" id="A0A5C6CI88"/>
<gene>
    <name evidence="2" type="ORF">Pla52o_29330</name>
</gene>
<comment type="caution">
    <text evidence="2">The sequence shown here is derived from an EMBL/GenBank/DDBJ whole genome shotgun (WGS) entry which is preliminary data.</text>
</comment>
<proteinExistence type="predicted"/>
<protein>
    <recommendedName>
        <fullName evidence="4">Alpha/beta hydrolase family protein</fullName>
    </recommendedName>
</protein>
<dbReference type="EMBL" id="SJPT01000004">
    <property type="protein sequence ID" value="TWU23397.1"/>
    <property type="molecule type" value="Genomic_DNA"/>
</dbReference>
<keyword evidence="1" id="KW-1133">Transmembrane helix</keyword>
<feature type="transmembrane region" description="Helical" evidence="1">
    <location>
        <begin position="12"/>
        <end position="33"/>
    </location>
</feature>
<keyword evidence="3" id="KW-1185">Reference proteome</keyword>
<evidence type="ECO:0000256" key="1">
    <source>
        <dbReference type="SAM" id="Phobius"/>
    </source>
</evidence>
<reference evidence="2 3" key="1">
    <citation type="submission" date="2019-02" db="EMBL/GenBank/DDBJ databases">
        <title>Deep-cultivation of Planctomycetes and their phenomic and genomic characterization uncovers novel biology.</title>
        <authorList>
            <person name="Wiegand S."/>
            <person name="Jogler M."/>
            <person name="Boedeker C."/>
            <person name="Pinto D."/>
            <person name="Vollmers J."/>
            <person name="Rivas-Marin E."/>
            <person name="Kohn T."/>
            <person name="Peeters S.H."/>
            <person name="Heuer A."/>
            <person name="Rast P."/>
            <person name="Oberbeckmann S."/>
            <person name="Bunk B."/>
            <person name="Jeske O."/>
            <person name="Meyerdierks A."/>
            <person name="Storesund J.E."/>
            <person name="Kallscheuer N."/>
            <person name="Luecker S."/>
            <person name="Lage O.M."/>
            <person name="Pohl T."/>
            <person name="Merkel B.J."/>
            <person name="Hornburger P."/>
            <person name="Mueller R.-W."/>
            <person name="Bruemmer F."/>
            <person name="Labrenz M."/>
            <person name="Spormann A.M."/>
            <person name="Op Den Camp H."/>
            <person name="Overmann J."/>
            <person name="Amann R."/>
            <person name="Jetten M.S.M."/>
            <person name="Mascher T."/>
            <person name="Medema M.H."/>
            <person name="Devos D.P."/>
            <person name="Kaster A.-K."/>
            <person name="Ovreas L."/>
            <person name="Rohde M."/>
            <person name="Galperin M.Y."/>
            <person name="Jogler C."/>
        </authorList>
    </citation>
    <scope>NUCLEOTIDE SEQUENCE [LARGE SCALE GENOMIC DNA]</scope>
    <source>
        <strain evidence="2 3">Pla52o</strain>
    </source>
</reference>
<sequence length="348" mass="38740">MNFRRVPRTLSYFLRLRFVGVLIATIIIGVSGLDKEIQADESLANQIWVVSTRDASSCAPSVSQASRIKFWSCHQRSRWQPSTANHFFDCVNGDLAADPMPLCIYVHENRVSAEEAWGRARSIYCQLQQASQSTNDRFRLVVISWPSDRIGVRPRPDAQIKAQRSEMHGYYLAWLLDQIDARVPVRMFGHSYGPRMITSALHLWGGGTIAGYRLPLSPSSVRPSVRVALLASALDANWLLPHQHHGRALTQVEHMMIAYNPRDSVLHWYPRLYGRGGPPALGYVGMSTSSLGADGYKVQQINFSGNVGKTHSWDAYAGNPAVMSQLASYLLAKPNIGSPYSITSINAE</sequence>
<evidence type="ECO:0008006" key="4">
    <source>
        <dbReference type="Google" id="ProtNLM"/>
    </source>
</evidence>
<dbReference type="RefSeq" id="WP_146595108.1">
    <property type="nucleotide sequence ID" value="NZ_SJPT01000004.1"/>
</dbReference>
<keyword evidence="1" id="KW-0472">Membrane</keyword>
<dbReference type="Proteomes" id="UP000316304">
    <property type="component" value="Unassembled WGS sequence"/>
</dbReference>
<keyword evidence="1" id="KW-0812">Transmembrane</keyword>
<name>A0A5C6CI88_9BACT</name>
<organism evidence="2 3">
    <name type="scientific">Novipirellula galeiformis</name>
    <dbReference type="NCBI Taxonomy" id="2528004"/>
    <lineage>
        <taxon>Bacteria</taxon>
        <taxon>Pseudomonadati</taxon>
        <taxon>Planctomycetota</taxon>
        <taxon>Planctomycetia</taxon>
        <taxon>Pirellulales</taxon>
        <taxon>Pirellulaceae</taxon>
        <taxon>Novipirellula</taxon>
    </lineage>
</organism>